<evidence type="ECO:0000256" key="2">
    <source>
        <dbReference type="SAM" id="SignalP"/>
    </source>
</evidence>
<keyword evidence="3" id="KW-1185">Reference proteome</keyword>
<reference evidence="4 5" key="1">
    <citation type="submission" date="2025-04" db="UniProtKB">
        <authorList>
            <consortium name="RefSeq"/>
        </authorList>
    </citation>
    <scope>IDENTIFICATION</scope>
    <source>
        <tissue evidence="4 5">Gonads</tissue>
    </source>
</reference>
<protein>
    <submittedName>
        <fullName evidence="4 5">Protein RNA-directed DNA methylation 3-like</fullName>
    </submittedName>
</protein>
<dbReference type="RefSeq" id="XP_013414392.1">
    <property type="nucleotide sequence ID" value="XM_013558938.1"/>
</dbReference>
<dbReference type="RefSeq" id="XP_013414390.1">
    <property type="nucleotide sequence ID" value="XM_013558936.1"/>
</dbReference>
<dbReference type="KEGG" id="lak:106176512"/>
<dbReference type="AlphaFoldDB" id="A0A1S3JWE7"/>
<feature type="region of interest" description="Disordered" evidence="1">
    <location>
        <begin position="578"/>
        <end position="610"/>
    </location>
</feature>
<dbReference type="OrthoDB" id="6090360at2759"/>
<keyword evidence="2" id="KW-0732">Signal</keyword>
<feature type="chain" id="PRO_5014545965" evidence="2">
    <location>
        <begin position="28"/>
        <end position="625"/>
    </location>
</feature>
<evidence type="ECO:0000313" key="3">
    <source>
        <dbReference type="Proteomes" id="UP000085678"/>
    </source>
</evidence>
<evidence type="ECO:0000313" key="4">
    <source>
        <dbReference type="RefSeq" id="XP_013414390.1"/>
    </source>
</evidence>
<evidence type="ECO:0000256" key="1">
    <source>
        <dbReference type="SAM" id="MobiDB-lite"/>
    </source>
</evidence>
<gene>
    <name evidence="4 5 6 7" type="primary">LOC106176512</name>
</gene>
<organism evidence="3 5">
    <name type="scientific">Lingula anatina</name>
    <name type="common">Brachiopod</name>
    <name type="synonym">Lingula unguis</name>
    <dbReference type="NCBI Taxonomy" id="7574"/>
    <lineage>
        <taxon>Eukaryota</taxon>
        <taxon>Metazoa</taxon>
        <taxon>Spiralia</taxon>
        <taxon>Lophotrochozoa</taxon>
        <taxon>Brachiopoda</taxon>
        <taxon>Linguliformea</taxon>
        <taxon>Lingulata</taxon>
        <taxon>Lingulida</taxon>
        <taxon>Linguloidea</taxon>
        <taxon>Lingulidae</taxon>
        <taxon>Lingula</taxon>
    </lineage>
</organism>
<dbReference type="RefSeq" id="XP_013414393.1">
    <property type="nucleotide sequence ID" value="XM_013558939.1"/>
</dbReference>
<dbReference type="Proteomes" id="UP000085678">
    <property type="component" value="Unplaced"/>
</dbReference>
<dbReference type="STRING" id="7574.A0A1S3JWE7"/>
<evidence type="ECO:0000313" key="7">
    <source>
        <dbReference type="RefSeq" id="XP_013414393.1"/>
    </source>
</evidence>
<feature type="signal peptide" evidence="2">
    <location>
        <begin position="1"/>
        <end position="27"/>
    </location>
</feature>
<dbReference type="RefSeq" id="XP_013414391.1">
    <property type="nucleotide sequence ID" value="XM_013558937.1"/>
</dbReference>
<feature type="compositionally biased region" description="Polar residues" evidence="1">
    <location>
        <begin position="581"/>
        <end position="592"/>
    </location>
</feature>
<dbReference type="GeneID" id="106176512"/>
<evidence type="ECO:0000313" key="5">
    <source>
        <dbReference type="RefSeq" id="XP_013414391.1"/>
    </source>
</evidence>
<evidence type="ECO:0000313" key="6">
    <source>
        <dbReference type="RefSeq" id="XP_013414392.1"/>
    </source>
</evidence>
<name>A0A1S3JWE7_LINAN</name>
<accession>A0A1S3JWE7</accession>
<proteinExistence type="predicted"/>
<sequence length="625" mass="73607">MAAITADSLTITFFLTLMVLSSPLVHCVINSQMLRDAQNLDQAPYGRYIEEDIVIPNDSQEEENSHRYQSQAVSLKRLEYLFNKLENNIMRNEPLKRQWSKSMTMWGKRSPYFYSEDMEDPHALRLRRRSLEKTDDNNKTKEKTDFQLTNNVIRSWKSGGMKLWGKRPFDKEMEESRDADLKKLGENMDWKQKERDLKRSWSGNAMKLWGKRDNTFDDQHDKKSWSSKNMKLWGKREDDKRSWNSKSLKVWGKRDVDQDEEENNKRSWSSKNMKLWGKRNEQKDGLEYEKRPWSSKSMKLWGKRDNSVEADINEKRQWNSNGMKVWGKRMDGEIIDELSNKRKWNSKEMKLWGKRDSVQHNALNEKRGWNAKGMKLWGKRSENDEKRPWNGKGMKLWGKRDSSGYESESNNYPYLYRKHSIDVDSKRSWKSGGIKLWGKRDMVDDDVDLVSNTAGGVKRPWNSGMKLWGKKRASDSLRDLDSAKSDSWIQDGKRSWIGKNPWATKIGFDPSKRWRSMKLWGKRDSGQSQHDYEDAFNKWNSMKLWGKDLTSLIKAEVGNNPNTKTLSNEFEEKVFDHGVDNETNTETGSSPLNKEISNEHVTTRAHTLSKRSGWMPREGLRNMWG</sequence>